<dbReference type="Pfam" id="PF07905">
    <property type="entry name" value="PucR"/>
    <property type="match status" value="1"/>
</dbReference>
<reference evidence="3 4" key="1">
    <citation type="submission" date="2018-06" db="EMBL/GenBank/DDBJ databases">
        <authorList>
            <consortium name="Pathogen Informatics"/>
            <person name="Doyle S."/>
        </authorList>
    </citation>
    <scope>NUCLEOTIDE SEQUENCE [LARGE SCALE GENOMIC DNA]</scope>
    <source>
        <strain evidence="3 4">NCTC12360</strain>
    </source>
</reference>
<evidence type="ECO:0000313" key="4">
    <source>
        <dbReference type="Proteomes" id="UP000254807"/>
    </source>
</evidence>
<dbReference type="PANTHER" id="PTHR33744">
    <property type="entry name" value="CARBOHYDRATE DIACID REGULATOR"/>
    <property type="match status" value="1"/>
</dbReference>
<dbReference type="AlphaFoldDB" id="A0A376H4V0"/>
<dbReference type="Proteomes" id="UP000254807">
    <property type="component" value="Unassembled WGS sequence"/>
</dbReference>
<organism evidence="3 4">
    <name type="scientific">Enterococcus gallinarum</name>
    <dbReference type="NCBI Taxonomy" id="1353"/>
    <lineage>
        <taxon>Bacteria</taxon>
        <taxon>Bacillati</taxon>
        <taxon>Bacillota</taxon>
        <taxon>Bacilli</taxon>
        <taxon>Lactobacillales</taxon>
        <taxon>Enterococcaceae</taxon>
        <taxon>Enterococcus</taxon>
    </lineage>
</organism>
<dbReference type="PANTHER" id="PTHR33744:SF16">
    <property type="entry name" value="CARBOHYDRATE DIACID REGULATOR"/>
    <property type="match status" value="1"/>
</dbReference>
<proteinExistence type="predicted"/>
<name>A0A376H4V0_ENTGA</name>
<dbReference type="EMBL" id="UFYW01000001">
    <property type="protein sequence ID" value="STD84962.1"/>
    <property type="molecule type" value="Genomic_DNA"/>
</dbReference>
<evidence type="ECO:0000313" key="3">
    <source>
        <dbReference type="EMBL" id="STD84962.1"/>
    </source>
</evidence>
<dbReference type="OrthoDB" id="142218at2"/>
<dbReference type="Gene3D" id="1.10.10.2840">
    <property type="entry name" value="PucR C-terminal helix-turn-helix domain"/>
    <property type="match status" value="1"/>
</dbReference>
<feature type="domain" description="PucR C-terminal helix-turn-helix" evidence="2">
    <location>
        <begin position="457"/>
        <end position="511"/>
    </location>
</feature>
<dbReference type="Pfam" id="PF13556">
    <property type="entry name" value="HTH_30"/>
    <property type="match status" value="1"/>
</dbReference>
<accession>A0A376H4V0</accession>
<gene>
    <name evidence="3" type="ORF">NCTC12360_03511</name>
</gene>
<sequence length="524" mass="61761">MQLKELIELPLFKNSKTLTGTIGLTNPVASVMVLEAIDIEKWSKKDQLILTSFYAFTDLSMNQLRVFFEKMQQIGVSGLVVKVDRLIPMIPEWIIGLSFDYQIPLIKVQQDVSYEAIMLAVYEPLLNHQTHLLRTYYEVRQRFMKVERNHSSFEQIMQEFFQLIEKPCSLRIPHLDVQVAIGQSFKNYVVTKSEPMKTIEFTKNHYEYLELFSHENNQYVTAIKVDIINPFNDLCTLIVYQKDSQIPEAKVMIIENVVDVIYERLQMEYLLKKERYNRMNNLAEAILQSTPNNSEELAALLQEAQLDRYDYYQGIAFASNTFKDKQRKIAVLHKLRALKTAHVFFEHHNYLVVLYNFQQLTQEISKKNLEKQFEVSLLSEESACLAVSEVFPKEHIKEILPQCLDAIRFNRQFYLGPILTYSDLGIFSSFIKENQLERLQQSIPPKLYQMSEEDEELFTTFYTFFISNRNYKKTAEALFLHSKTIRYRLNKIEQLLEIDLTNPIQLVNYEIGTYLLELKKRSRL</sequence>
<evidence type="ECO:0000259" key="1">
    <source>
        <dbReference type="Pfam" id="PF07905"/>
    </source>
</evidence>
<dbReference type="RefSeq" id="WP_060814491.1">
    <property type="nucleotide sequence ID" value="NZ_JBHULA010000047.1"/>
</dbReference>
<evidence type="ECO:0000259" key="2">
    <source>
        <dbReference type="Pfam" id="PF13556"/>
    </source>
</evidence>
<dbReference type="InterPro" id="IPR012914">
    <property type="entry name" value="PucR_dom"/>
</dbReference>
<feature type="domain" description="Purine catabolism PurC-like" evidence="1">
    <location>
        <begin position="5"/>
        <end position="123"/>
    </location>
</feature>
<dbReference type="InterPro" id="IPR051448">
    <property type="entry name" value="CdaR-like_regulators"/>
</dbReference>
<keyword evidence="4" id="KW-1185">Reference proteome</keyword>
<dbReference type="InterPro" id="IPR025736">
    <property type="entry name" value="PucR_C-HTH_dom"/>
</dbReference>
<protein>
    <submittedName>
        <fullName evidence="3">Purine catabolism regulatory protein-like family</fullName>
    </submittedName>
</protein>
<dbReference type="InterPro" id="IPR042070">
    <property type="entry name" value="PucR_C-HTH_sf"/>
</dbReference>